<dbReference type="Pfam" id="PF13639">
    <property type="entry name" value="zf-RING_2"/>
    <property type="match status" value="1"/>
</dbReference>
<accession>A0A6U9HNJ6</accession>
<dbReference type="AlphaFoldDB" id="A0A6U9HNJ6"/>
<sequence>MYFVFVPLAGLWGYVLLMIKWRRQLDSELLPPDFKDAMCSFIQQHVTEERPEAQDTGDANTCAICLESLPRGPAHFPLPACGHEFHRECIEAWWACKRDRRFECPVCRTPQVADRQMLVQRRA</sequence>
<dbReference type="PANTHER" id="PTHR45798:SF97">
    <property type="entry name" value="ALCOHOL-SENSITIVE RING FINGER PROTEIN 1"/>
    <property type="match status" value="1"/>
</dbReference>
<reference evidence="6" key="1">
    <citation type="submission" date="2021-01" db="EMBL/GenBank/DDBJ databases">
        <authorList>
            <person name="Corre E."/>
            <person name="Pelletier E."/>
            <person name="Niang G."/>
            <person name="Scheremetjew M."/>
            <person name="Finn R."/>
            <person name="Kale V."/>
            <person name="Holt S."/>
            <person name="Cochrane G."/>
            <person name="Meng A."/>
            <person name="Brown T."/>
            <person name="Cohen L."/>
        </authorList>
    </citation>
    <scope>NUCLEOTIDE SEQUENCE</scope>
    <source>
        <strain evidence="6">RCC3387</strain>
    </source>
</reference>
<keyword evidence="1" id="KW-0479">Metal-binding</keyword>
<dbReference type="InterPro" id="IPR013083">
    <property type="entry name" value="Znf_RING/FYVE/PHD"/>
</dbReference>
<organism evidence="6">
    <name type="scientific">Zooxanthella nutricula</name>
    <dbReference type="NCBI Taxonomy" id="1333877"/>
    <lineage>
        <taxon>Eukaryota</taxon>
        <taxon>Sar</taxon>
        <taxon>Alveolata</taxon>
        <taxon>Dinophyceae</taxon>
        <taxon>Peridiniales</taxon>
        <taxon>Peridiniales incertae sedis</taxon>
        <taxon>Zooxanthella</taxon>
    </lineage>
</organism>
<feature type="domain" description="RING-type" evidence="5">
    <location>
        <begin position="62"/>
        <end position="108"/>
    </location>
</feature>
<gene>
    <name evidence="6" type="ORF">BRAN1462_LOCUS64442</name>
</gene>
<evidence type="ECO:0000256" key="2">
    <source>
        <dbReference type="ARBA" id="ARBA00022771"/>
    </source>
</evidence>
<keyword evidence="2 4" id="KW-0863">Zinc-finger</keyword>
<dbReference type="PROSITE" id="PS50089">
    <property type="entry name" value="ZF_RING_2"/>
    <property type="match status" value="1"/>
</dbReference>
<evidence type="ECO:0000256" key="3">
    <source>
        <dbReference type="ARBA" id="ARBA00022833"/>
    </source>
</evidence>
<dbReference type="SUPFAM" id="SSF57850">
    <property type="entry name" value="RING/U-box"/>
    <property type="match status" value="1"/>
</dbReference>
<proteinExistence type="predicted"/>
<dbReference type="PANTHER" id="PTHR45798">
    <property type="entry name" value="RING-H2 FINGER PROTEIN ATL61-RELATED-RELATED"/>
    <property type="match status" value="1"/>
</dbReference>
<dbReference type="InterPro" id="IPR052788">
    <property type="entry name" value="RING-type_E3_ligase_ATL"/>
</dbReference>
<evidence type="ECO:0000259" key="5">
    <source>
        <dbReference type="PROSITE" id="PS50089"/>
    </source>
</evidence>
<evidence type="ECO:0000256" key="1">
    <source>
        <dbReference type="ARBA" id="ARBA00022723"/>
    </source>
</evidence>
<keyword evidence="3" id="KW-0862">Zinc</keyword>
<dbReference type="GO" id="GO:0008270">
    <property type="term" value="F:zinc ion binding"/>
    <property type="evidence" value="ECO:0007669"/>
    <property type="project" value="UniProtKB-KW"/>
</dbReference>
<evidence type="ECO:0000313" key="6">
    <source>
        <dbReference type="EMBL" id="CAD9646620.1"/>
    </source>
</evidence>
<dbReference type="InterPro" id="IPR001841">
    <property type="entry name" value="Znf_RING"/>
</dbReference>
<evidence type="ECO:0000256" key="4">
    <source>
        <dbReference type="PROSITE-ProRule" id="PRU00175"/>
    </source>
</evidence>
<name>A0A6U9HNJ6_9DINO</name>
<dbReference type="SMART" id="SM00184">
    <property type="entry name" value="RING"/>
    <property type="match status" value="1"/>
</dbReference>
<dbReference type="Gene3D" id="3.30.40.10">
    <property type="entry name" value="Zinc/RING finger domain, C3HC4 (zinc finger)"/>
    <property type="match status" value="1"/>
</dbReference>
<protein>
    <recommendedName>
        <fullName evidence="5">RING-type domain-containing protein</fullName>
    </recommendedName>
</protein>
<dbReference type="EMBL" id="HBGW01101940">
    <property type="protein sequence ID" value="CAD9646620.1"/>
    <property type="molecule type" value="Transcribed_RNA"/>
</dbReference>